<accession>A0AAD9G4N1</accession>
<gene>
    <name evidence="2" type="ORF">P3T76_012484</name>
</gene>
<dbReference type="EMBL" id="JASMQC010000031">
    <property type="protein sequence ID" value="KAK1931984.1"/>
    <property type="molecule type" value="Genomic_DNA"/>
</dbReference>
<reference evidence="2" key="1">
    <citation type="submission" date="2023-08" db="EMBL/GenBank/DDBJ databases">
        <title>Reference Genome Resource for the Citrus Pathogen Phytophthora citrophthora.</title>
        <authorList>
            <person name="Moller H."/>
            <person name="Coetzee B."/>
            <person name="Rose L.J."/>
            <person name="Van Niekerk J.M."/>
        </authorList>
    </citation>
    <scope>NUCLEOTIDE SEQUENCE</scope>
    <source>
        <strain evidence="2">STE-U-9442</strain>
    </source>
</reference>
<evidence type="ECO:0000256" key="1">
    <source>
        <dbReference type="SAM" id="MobiDB-lite"/>
    </source>
</evidence>
<protein>
    <submittedName>
        <fullName evidence="2">Uncharacterized protein</fullName>
    </submittedName>
</protein>
<dbReference type="Proteomes" id="UP001259832">
    <property type="component" value="Unassembled WGS sequence"/>
</dbReference>
<feature type="region of interest" description="Disordered" evidence="1">
    <location>
        <begin position="65"/>
        <end position="102"/>
    </location>
</feature>
<comment type="caution">
    <text evidence="2">The sequence shown here is derived from an EMBL/GenBank/DDBJ whole genome shotgun (WGS) entry which is preliminary data.</text>
</comment>
<feature type="compositionally biased region" description="Polar residues" evidence="1">
    <location>
        <begin position="67"/>
        <end position="84"/>
    </location>
</feature>
<evidence type="ECO:0000313" key="3">
    <source>
        <dbReference type="Proteomes" id="UP001259832"/>
    </source>
</evidence>
<name>A0AAD9G4N1_9STRA</name>
<sequence length="225" mass="25596">MEKMLVEHEPPLLLSIAKAKLQSPESQTILKPGSDDIFPKWDGASRIEEMWQNLTLKPLNKNLTENVTDSSRRTQGYNSISLRQELTKGAETSDNNEENDNEAKLHNEMHQENDTAHRIHVQHCRRVFEDEIYRECLVNDALGVLRSGKAPVCFVVPSLFNPEQKRTDEEDELVEMALRSLYLDVKQSIASSPDGFPNISLSSWSMRPKVHHETSGYITVKLSPA</sequence>
<evidence type="ECO:0000313" key="2">
    <source>
        <dbReference type="EMBL" id="KAK1931984.1"/>
    </source>
</evidence>
<proteinExistence type="predicted"/>
<organism evidence="2 3">
    <name type="scientific">Phytophthora citrophthora</name>
    <dbReference type="NCBI Taxonomy" id="4793"/>
    <lineage>
        <taxon>Eukaryota</taxon>
        <taxon>Sar</taxon>
        <taxon>Stramenopiles</taxon>
        <taxon>Oomycota</taxon>
        <taxon>Peronosporomycetes</taxon>
        <taxon>Peronosporales</taxon>
        <taxon>Peronosporaceae</taxon>
        <taxon>Phytophthora</taxon>
    </lineage>
</organism>
<dbReference type="AlphaFoldDB" id="A0AAD9G4N1"/>
<keyword evidence="3" id="KW-1185">Reference proteome</keyword>